<dbReference type="SUPFAM" id="SSF55073">
    <property type="entry name" value="Nucleotide cyclase"/>
    <property type="match status" value="1"/>
</dbReference>
<dbReference type="RefSeq" id="XP_013758383.1">
    <property type="nucleotide sequence ID" value="XM_013902929.1"/>
</dbReference>
<dbReference type="PANTHER" id="PTHR43081">
    <property type="entry name" value="ADENYLATE CYCLASE, TERMINAL-DIFFERENTIATION SPECIFIC-RELATED"/>
    <property type="match status" value="1"/>
</dbReference>
<feature type="coiled-coil region" evidence="1">
    <location>
        <begin position="1518"/>
        <end position="1552"/>
    </location>
</feature>
<feature type="compositionally biased region" description="Low complexity" evidence="2">
    <location>
        <begin position="797"/>
        <end position="812"/>
    </location>
</feature>
<dbReference type="GO" id="GO:0009190">
    <property type="term" value="P:cyclic nucleotide biosynthetic process"/>
    <property type="evidence" value="ECO:0007669"/>
    <property type="project" value="InterPro"/>
</dbReference>
<dbReference type="PROSITE" id="PS50125">
    <property type="entry name" value="GUANYLATE_CYCLASE_2"/>
    <property type="match status" value="1"/>
</dbReference>
<feature type="coiled-coil region" evidence="1">
    <location>
        <begin position="474"/>
        <end position="635"/>
    </location>
</feature>
<evidence type="ECO:0000256" key="1">
    <source>
        <dbReference type="SAM" id="Coils"/>
    </source>
</evidence>
<dbReference type="SMART" id="SM00044">
    <property type="entry name" value="CYCc"/>
    <property type="match status" value="1"/>
</dbReference>
<dbReference type="GeneID" id="25564245"/>
<feature type="compositionally biased region" description="Low complexity" evidence="2">
    <location>
        <begin position="665"/>
        <end position="678"/>
    </location>
</feature>
<feature type="compositionally biased region" description="Low complexity" evidence="2">
    <location>
        <begin position="863"/>
        <end position="874"/>
    </location>
</feature>
<dbReference type="Gene3D" id="3.30.70.1230">
    <property type="entry name" value="Nucleotide cyclase"/>
    <property type="match status" value="1"/>
</dbReference>
<dbReference type="CDD" id="cd07302">
    <property type="entry name" value="CHD"/>
    <property type="match status" value="1"/>
</dbReference>
<proteinExistence type="predicted"/>
<feature type="region of interest" description="Disordered" evidence="2">
    <location>
        <begin position="663"/>
        <end position="768"/>
    </location>
</feature>
<feature type="domain" description="Guanylate cyclase" evidence="3">
    <location>
        <begin position="1015"/>
        <end position="1152"/>
    </location>
</feature>
<dbReference type="InterPro" id="IPR029787">
    <property type="entry name" value="Nucleotide_cyclase"/>
</dbReference>
<reference evidence="4 5" key="1">
    <citation type="submission" date="2010-05" db="EMBL/GenBank/DDBJ databases">
        <title>The Genome Sequence of Thecamonas trahens ATCC 50062.</title>
        <authorList>
            <consortium name="The Broad Institute Genome Sequencing Platform"/>
            <person name="Russ C."/>
            <person name="Cuomo C."/>
            <person name="Shea T."/>
            <person name="Young S.K."/>
            <person name="Zeng Q."/>
            <person name="Koehrsen M."/>
            <person name="Haas B."/>
            <person name="Borodovsky M."/>
            <person name="Guigo R."/>
            <person name="Alvarado L."/>
            <person name="Berlin A."/>
            <person name="Bochicchio J."/>
            <person name="Borenstein D."/>
            <person name="Chapman S."/>
            <person name="Chen Z."/>
            <person name="Freedman E."/>
            <person name="Gellesch M."/>
            <person name="Goldberg J."/>
            <person name="Griggs A."/>
            <person name="Gujja S."/>
            <person name="Heilman E."/>
            <person name="Heiman D."/>
            <person name="Hepburn T."/>
            <person name="Howarth C."/>
            <person name="Jen D."/>
            <person name="Larson L."/>
            <person name="Mehta T."/>
            <person name="Park D."/>
            <person name="Pearson M."/>
            <person name="Roberts A."/>
            <person name="Saif S."/>
            <person name="Shenoy N."/>
            <person name="Sisk P."/>
            <person name="Stolte C."/>
            <person name="Sykes S."/>
            <person name="Thomson T."/>
            <person name="Walk T."/>
            <person name="White J."/>
            <person name="Yandava C."/>
            <person name="Burger G."/>
            <person name="Gray M.W."/>
            <person name="Holland P.W.H."/>
            <person name="King N."/>
            <person name="Lang F.B.F."/>
            <person name="Roger A.J."/>
            <person name="Ruiz-Trillo I."/>
            <person name="Lander E."/>
            <person name="Nusbaum C."/>
        </authorList>
    </citation>
    <scope>NUCLEOTIDE SEQUENCE [LARGE SCALE GENOMIC DNA]</scope>
    <source>
        <strain evidence="4 5">ATCC 50062</strain>
    </source>
</reference>
<sequence>MFASPGEYFALWEEAQAELDARIGDLDKEVEARADAAIQSARAARLDAERDARYQEARRRASTGYVALTSLTRAEATLNEMEYKLEGLEAAFAVPDLGVDDQHEDPMAAYLTEQALEDHGAELPGAPHLYVHLSREERIKRANALSRLFTHESVRAFYLSYDERMAKLDEVEQWLSYARETEPDEPAWVAEELETKAAMEALTEVQVYYRQHGLEDFGSLRDQCFNLLALLHAVGDSPDRLLTVGTVTELRALVETAIKNVLSMDASLRAQLLRANRLDAQKSAMESLLVKMEEEIYRERQKMRKVQAKAARDRSEAARALDRLRLSAAPQGRAWGSGDVTPVSARNVAQIEAQLRSKYERQYAVDVKNLVKYAEQLAEAETPRDSSLTTPRESGPPPEVPTDTPEKKMFVAHAKSVIAKSFAKVSERATLVDHWQEAQEARERARVARAKLAHQSLVAMDERRALVAEHNAALEAEQATVRTQKVTISDLENQISGLEAELADANEAYKALMQELDDLREHSSRMQLRHDALANAAGDSSALQKELEQQLARAELIEAEADALRSGAEAREGELALRVADLERKLRVLRDESHTEAIEQRAAYESKEAVYKSTIRELKAQLRAQASQLTSVRSDYDLYMTADARARELDELALVHTSSLEVKARSGSFSRSRSLSPTSAPPVQPAKSEQASLSRRRPLSSRRATSLPRRDDGDKVQRSRPRAPPATRSPTPSGSLVEAVGSLSHAEHGTMSRIPSSASSPTSWSSSISSTSIESKVTGQDVAGADALTSSLTTTAPLHSAAPFPTTATTKPSRQRSLFGDAQPVDGAEERQHAHRRDSVSSMQRSNSERGSSSPRIHRRRASVAAVPSPSPSRKYPSLVSTRSVGTSTGDLATRVAVAYDSDDEDADASALDSIVRVLSEGWGGDVTQNEAESLLATVSVQYASILAERKALEAELATAHQAVLDADSDRASMARQLYTLQDMLESGDSTLFDKVLSDGNDGDGDDGAPIGRVTLMFTDVQGSTRQWEADPAVMEHALGMHNDIIRGLLDEHSGYEVKTEGDAFMVAFSETANAVRCGLAIQRALLDAPWPDKLLENADSQVVRGDDGELLYRGLRVRVGIHTGEPIYARDPITGRMDYFGPMVNRSARVESRSSGGQVVISKLSRSLLPDDFDAPISSIGIHELKGLGQAELFQVCEPALAARTFEMDARLPIGAEGAGDDKLPPTPSSPAPPPLSASDADLVEVLEAELAKSQAKIRQMRFLQAAKRAAAASTSAASTPIGSAPTSAASSRPPSPRVLARVSRAIGLAEPAADSPNSSVPRLRSVGAAATATPAPRYDIETESATLHRISHTAKQRALVRLGAVAASDTGSGASASASAPQAGHELLVEAYAELVRMYAEQEAVLRTTDDRLRAFCTSVASVSKWAPIEVALEDAGAADAAPEVVAASLHAASLSLRELVPVFHAAASGAPDATRLLLRIQRQAKVIHELQRRLGPELHRARARELELTHVANQVHNYREREDGYQRAVRDLQSQINGLRHAHKQLLRDHAKLRALHRETRLAAERDAAERAAAVRNHRAATMAATEAAYQDRPWAAATVAFADADSLAVAPLGASPS</sequence>
<dbReference type="InterPro" id="IPR001054">
    <property type="entry name" value="A/G_cyclase"/>
</dbReference>
<dbReference type="OrthoDB" id="551218at2759"/>
<keyword evidence="5" id="KW-1185">Reference proteome</keyword>
<dbReference type="GO" id="GO:0035556">
    <property type="term" value="P:intracellular signal transduction"/>
    <property type="evidence" value="ECO:0007669"/>
    <property type="project" value="InterPro"/>
</dbReference>
<feature type="compositionally biased region" description="Polar residues" evidence="2">
    <location>
        <begin position="840"/>
        <end position="855"/>
    </location>
</feature>
<gene>
    <name evidence="4" type="ORF">AMSG_04711</name>
</gene>
<feature type="region of interest" description="Disordered" evidence="2">
    <location>
        <begin position="797"/>
        <end position="886"/>
    </location>
</feature>
<feature type="coiled-coil region" evidence="1">
    <location>
        <begin position="275"/>
        <end position="309"/>
    </location>
</feature>
<dbReference type="PANTHER" id="PTHR43081:SF1">
    <property type="entry name" value="ADENYLATE CYCLASE, TERMINAL-DIFFERENTIATION SPECIFIC"/>
    <property type="match status" value="1"/>
</dbReference>
<feature type="region of interest" description="Disordered" evidence="2">
    <location>
        <begin position="1216"/>
        <end position="1239"/>
    </location>
</feature>
<feature type="compositionally biased region" description="Pro residues" evidence="2">
    <location>
        <begin position="1226"/>
        <end position="1237"/>
    </location>
</feature>
<protein>
    <submittedName>
        <fullName evidence="4">Adenylate and Guanylate cyclase catalytic domain-containing protein</fullName>
    </submittedName>
</protein>
<evidence type="ECO:0000256" key="2">
    <source>
        <dbReference type="SAM" id="MobiDB-lite"/>
    </source>
</evidence>
<organism evidence="4 5">
    <name type="scientific">Thecamonas trahens ATCC 50062</name>
    <dbReference type="NCBI Taxonomy" id="461836"/>
    <lineage>
        <taxon>Eukaryota</taxon>
        <taxon>Apusozoa</taxon>
        <taxon>Apusomonadida</taxon>
        <taxon>Apusomonadidae</taxon>
        <taxon>Thecamonas</taxon>
    </lineage>
</organism>
<accession>A0A0L0DA43</accession>
<dbReference type="eggNOG" id="KOG0618">
    <property type="taxonomic scope" value="Eukaryota"/>
</dbReference>
<evidence type="ECO:0000313" key="4">
    <source>
        <dbReference type="EMBL" id="KNC48966.1"/>
    </source>
</evidence>
<dbReference type="EMBL" id="GL349452">
    <property type="protein sequence ID" value="KNC48966.1"/>
    <property type="molecule type" value="Genomic_DNA"/>
</dbReference>
<keyword evidence="1" id="KW-0175">Coiled coil</keyword>
<dbReference type="Pfam" id="PF00211">
    <property type="entry name" value="Guanylate_cyc"/>
    <property type="match status" value="1"/>
</dbReference>
<feature type="region of interest" description="Disordered" evidence="2">
    <location>
        <begin position="1275"/>
        <end position="1298"/>
    </location>
</feature>
<evidence type="ECO:0000259" key="3">
    <source>
        <dbReference type="PROSITE" id="PS50125"/>
    </source>
</evidence>
<feature type="region of interest" description="Disordered" evidence="2">
    <location>
        <begin position="378"/>
        <end position="406"/>
    </location>
</feature>
<feature type="compositionally biased region" description="Low complexity" evidence="2">
    <location>
        <begin position="752"/>
        <end position="768"/>
    </location>
</feature>
<dbReference type="STRING" id="461836.A0A0L0DA43"/>
<dbReference type="Proteomes" id="UP000054408">
    <property type="component" value="Unassembled WGS sequence"/>
</dbReference>
<feature type="compositionally biased region" description="Basic and acidic residues" evidence="2">
    <location>
        <begin position="708"/>
        <end position="717"/>
    </location>
</feature>
<name>A0A0L0DA43_THETB</name>
<evidence type="ECO:0000313" key="5">
    <source>
        <dbReference type="Proteomes" id="UP000054408"/>
    </source>
</evidence>
<dbReference type="InterPro" id="IPR050697">
    <property type="entry name" value="Adenylyl/Guanylyl_Cyclase_3/4"/>
</dbReference>